<reference evidence="1" key="2">
    <citation type="journal article" date="2021" name="PeerJ">
        <title>Extensive microbial diversity within the chicken gut microbiome revealed by metagenomics and culture.</title>
        <authorList>
            <person name="Gilroy R."/>
            <person name="Ravi A."/>
            <person name="Getino M."/>
            <person name="Pursley I."/>
            <person name="Horton D.L."/>
            <person name="Alikhan N.F."/>
            <person name="Baker D."/>
            <person name="Gharbi K."/>
            <person name="Hall N."/>
            <person name="Watson M."/>
            <person name="Adriaenssens E.M."/>
            <person name="Foster-Nyarko E."/>
            <person name="Jarju S."/>
            <person name="Secka A."/>
            <person name="Antonio M."/>
            <person name="Oren A."/>
            <person name="Chaudhuri R.R."/>
            <person name="La Ragione R."/>
            <person name="Hildebrand F."/>
            <person name="Pallen M.J."/>
        </authorList>
    </citation>
    <scope>NUCLEOTIDE SEQUENCE</scope>
    <source>
        <strain evidence="1">CHK121-14286</strain>
    </source>
</reference>
<organism evidence="1 2">
    <name type="scientific">Candidatus Fimimonas gallinarum</name>
    <dbReference type="NCBI Taxonomy" id="2840821"/>
    <lineage>
        <taxon>Bacteria</taxon>
        <taxon>Pseudomonadati</taxon>
        <taxon>Myxococcota</taxon>
        <taxon>Myxococcia</taxon>
        <taxon>Myxococcales</taxon>
        <taxon>Cystobacterineae</taxon>
        <taxon>Myxococcaceae</taxon>
        <taxon>Myxococcaceae incertae sedis</taxon>
        <taxon>Candidatus Fimimonas</taxon>
    </lineage>
</organism>
<evidence type="ECO:0000313" key="2">
    <source>
        <dbReference type="Proteomes" id="UP000824200"/>
    </source>
</evidence>
<evidence type="ECO:0000313" key="1">
    <source>
        <dbReference type="EMBL" id="HIR65812.1"/>
    </source>
</evidence>
<comment type="caution">
    <text evidence="1">The sequence shown here is derived from an EMBL/GenBank/DDBJ whole genome shotgun (WGS) entry which is preliminary data.</text>
</comment>
<protein>
    <submittedName>
        <fullName evidence="1">Uncharacterized protein</fullName>
    </submittedName>
</protein>
<dbReference type="PROSITE" id="PS51257">
    <property type="entry name" value="PROKAR_LIPOPROTEIN"/>
    <property type="match status" value="1"/>
</dbReference>
<proteinExistence type="predicted"/>
<gene>
    <name evidence="1" type="ORF">IAC95_02890</name>
</gene>
<accession>A0A9D1J8E9</accession>
<dbReference type="EMBL" id="DVHL01000025">
    <property type="protein sequence ID" value="HIR65812.1"/>
    <property type="molecule type" value="Genomic_DNA"/>
</dbReference>
<dbReference type="Proteomes" id="UP000824200">
    <property type="component" value="Unassembled WGS sequence"/>
</dbReference>
<sequence length="191" mass="20654">MKKRILILIALLTVAVLVLGGCMKFDYTQLNEMFSQNYSSVNVTVATTMNGETLTSTFDVTNSGSSATVNYSVQSFSQFDGEIPDSYITTQSGTVTGTVSNGVFMATGSDLPFTSLNMKFRLDEAYFTDAVVTSSQFSAKVSRPQSFTGNGDLDCNDMQVKITFGEAIQTVEISYTSANGASVSMEYTYTK</sequence>
<dbReference type="AlphaFoldDB" id="A0A9D1J8E9"/>
<name>A0A9D1J8E9_9BACT</name>
<reference evidence="1" key="1">
    <citation type="submission" date="2020-10" db="EMBL/GenBank/DDBJ databases">
        <authorList>
            <person name="Gilroy R."/>
        </authorList>
    </citation>
    <scope>NUCLEOTIDE SEQUENCE</scope>
    <source>
        <strain evidence="1">CHK121-14286</strain>
    </source>
</reference>